<proteinExistence type="predicted"/>
<evidence type="ECO:0000313" key="7">
    <source>
        <dbReference type="Proteomes" id="UP001501565"/>
    </source>
</evidence>
<dbReference type="InterPro" id="IPR009057">
    <property type="entry name" value="Homeodomain-like_sf"/>
</dbReference>
<comment type="caution">
    <text evidence="6">The sequence shown here is derived from an EMBL/GenBank/DDBJ whole genome shotgun (WGS) entry which is preliminary data.</text>
</comment>
<dbReference type="SUPFAM" id="SSF46689">
    <property type="entry name" value="Homeodomain-like"/>
    <property type="match status" value="1"/>
</dbReference>
<evidence type="ECO:0000256" key="1">
    <source>
        <dbReference type="ARBA" id="ARBA00023015"/>
    </source>
</evidence>
<feature type="transmembrane region" description="Helical" evidence="4">
    <location>
        <begin position="123"/>
        <end position="140"/>
    </location>
</feature>
<keyword evidence="2" id="KW-0238">DNA-binding</keyword>
<feature type="transmembrane region" description="Helical" evidence="4">
    <location>
        <begin position="177"/>
        <end position="195"/>
    </location>
</feature>
<evidence type="ECO:0000256" key="4">
    <source>
        <dbReference type="SAM" id="Phobius"/>
    </source>
</evidence>
<dbReference type="InterPro" id="IPR018062">
    <property type="entry name" value="HTH_AraC-typ_CS"/>
</dbReference>
<sequence length="357" mass="40383">MEFLTGFGLACLSLIFVLIARDFGRLTVAKVFLALLFAAGGFLLHPLVPSQYHWFTIDLQVMVPGLFWLLCQFAFTDRPKLKSVWAVMALYTALAPITARAFWDRDVVEGGIQFFGWTFGEWLEYPVILNGLWVIVSNWSNDLVESRRRLRVAMLVIVGFAVGSAVVSLNFRLAGEYTRAIIVSVSTFTVALLMLKGRTGALYGEAPEPKPPAELILQAEEELEPAFEGEKETVSDAVPDENTLQKEDEKKLHTVMAKGFYRTENLTLRMLAKEIGLPEYKTRTLINQTMGYRNFNDYINQLRISEAAQRLIEDPEVPILNISLDVGYRSISSFNRAFKDIMSLSPTSYRQETIQKN</sequence>
<keyword evidence="3" id="KW-0804">Transcription</keyword>
<dbReference type="PANTHER" id="PTHR43280">
    <property type="entry name" value="ARAC-FAMILY TRANSCRIPTIONAL REGULATOR"/>
    <property type="match status" value="1"/>
</dbReference>
<dbReference type="PROSITE" id="PS01124">
    <property type="entry name" value="HTH_ARAC_FAMILY_2"/>
    <property type="match status" value="1"/>
</dbReference>
<feature type="transmembrane region" description="Helical" evidence="4">
    <location>
        <begin position="6"/>
        <end position="24"/>
    </location>
</feature>
<feature type="transmembrane region" description="Helical" evidence="4">
    <location>
        <begin position="54"/>
        <end position="71"/>
    </location>
</feature>
<organism evidence="6 7">
    <name type="scientific">Litoribacillus peritrichatus</name>
    <dbReference type="NCBI Taxonomy" id="718191"/>
    <lineage>
        <taxon>Bacteria</taxon>
        <taxon>Pseudomonadati</taxon>
        <taxon>Pseudomonadota</taxon>
        <taxon>Gammaproteobacteria</taxon>
        <taxon>Oceanospirillales</taxon>
        <taxon>Oceanospirillaceae</taxon>
        <taxon>Litoribacillus</taxon>
    </lineage>
</organism>
<dbReference type="EMBL" id="BAABBN010000004">
    <property type="protein sequence ID" value="GAA3913907.1"/>
    <property type="molecule type" value="Genomic_DNA"/>
</dbReference>
<dbReference type="Pfam" id="PF12833">
    <property type="entry name" value="HTH_18"/>
    <property type="match status" value="1"/>
</dbReference>
<evidence type="ECO:0000256" key="2">
    <source>
        <dbReference type="ARBA" id="ARBA00023125"/>
    </source>
</evidence>
<dbReference type="RefSeq" id="WP_344795265.1">
    <property type="nucleotide sequence ID" value="NZ_BAABBN010000004.1"/>
</dbReference>
<keyword evidence="4" id="KW-0812">Transmembrane</keyword>
<accession>A0ABP7M3S4</accession>
<evidence type="ECO:0000256" key="3">
    <source>
        <dbReference type="ARBA" id="ARBA00023163"/>
    </source>
</evidence>
<reference evidence="7" key="1">
    <citation type="journal article" date="2019" name="Int. J. Syst. Evol. Microbiol.">
        <title>The Global Catalogue of Microorganisms (GCM) 10K type strain sequencing project: providing services to taxonomists for standard genome sequencing and annotation.</title>
        <authorList>
            <consortium name="The Broad Institute Genomics Platform"/>
            <consortium name="The Broad Institute Genome Sequencing Center for Infectious Disease"/>
            <person name="Wu L."/>
            <person name="Ma J."/>
        </authorList>
    </citation>
    <scope>NUCLEOTIDE SEQUENCE [LARGE SCALE GENOMIC DNA]</scope>
    <source>
        <strain evidence="7">JCM 17551</strain>
    </source>
</reference>
<feature type="domain" description="HTH araC/xylS-type" evidence="5">
    <location>
        <begin position="250"/>
        <end position="352"/>
    </location>
</feature>
<evidence type="ECO:0000259" key="5">
    <source>
        <dbReference type="PROSITE" id="PS01124"/>
    </source>
</evidence>
<gene>
    <name evidence="6" type="ORF">GCM10022277_05580</name>
</gene>
<feature type="transmembrane region" description="Helical" evidence="4">
    <location>
        <begin position="31"/>
        <end position="48"/>
    </location>
</feature>
<protein>
    <submittedName>
        <fullName evidence="6">Helix-turn-helix domain-containing protein</fullName>
    </submittedName>
</protein>
<dbReference type="SMART" id="SM00342">
    <property type="entry name" value="HTH_ARAC"/>
    <property type="match status" value="1"/>
</dbReference>
<keyword evidence="4" id="KW-0472">Membrane</keyword>
<dbReference type="Gene3D" id="1.10.10.60">
    <property type="entry name" value="Homeodomain-like"/>
    <property type="match status" value="1"/>
</dbReference>
<keyword evidence="7" id="KW-1185">Reference proteome</keyword>
<dbReference type="PROSITE" id="PS00041">
    <property type="entry name" value="HTH_ARAC_FAMILY_1"/>
    <property type="match status" value="1"/>
</dbReference>
<keyword evidence="4" id="KW-1133">Transmembrane helix</keyword>
<dbReference type="InterPro" id="IPR018060">
    <property type="entry name" value="HTH_AraC"/>
</dbReference>
<name>A0ABP7M3S4_9GAMM</name>
<dbReference type="PANTHER" id="PTHR43280:SF29">
    <property type="entry name" value="ARAC-FAMILY TRANSCRIPTIONAL REGULATOR"/>
    <property type="match status" value="1"/>
</dbReference>
<feature type="transmembrane region" description="Helical" evidence="4">
    <location>
        <begin position="152"/>
        <end position="171"/>
    </location>
</feature>
<keyword evidence="1" id="KW-0805">Transcription regulation</keyword>
<feature type="transmembrane region" description="Helical" evidence="4">
    <location>
        <begin position="83"/>
        <end position="103"/>
    </location>
</feature>
<evidence type="ECO:0000313" key="6">
    <source>
        <dbReference type="EMBL" id="GAA3913907.1"/>
    </source>
</evidence>
<dbReference type="Proteomes" id="UP001501565">
    <property type="component" value="Unassembled WGS sequence"/>
</dbReference>